<comment type="caution">
    <text evidence="2">The sequence shown here is derived from an EMBL/GenBank/DDBJ whole genome shotgun (WGS) entry which is preliminary data.</text>
</comment>
<dbReference type="InterPro" id="IPR009081">
    <property type="entry name" value="PP-bd_ACP"/>
</dbReference>
<evidence type="ECO:0000313" key="2">
    <source>
        <dbReference type="EMBL" id="GGN43737.1"/>
    </source>
</evidence>
<dbReference type="RefSeq" id="WP_189269125.1">
    <property type="nucleotide sequence ID" value="NZ_BMML01000040.1"/>
</dbReference>
<protein>
    <recommendedName>
        <fullName evidence="1">Carrier domain-containing protein</fullName>
    </recommendedName>
</protein>
<reference evidence="2" key="2">
    <citation type="submission" date="2020-09" db="EMBL/GenBank/DDBJ databases">
        <authorList>
            <person name="Sun Q."/>
            <person name="Zhou Y."/>
        </authorList>
    </citation>
    <scope>NUCLEOTIDE SEQUENCE</scope>
    <source>
        <strain evidence="2">CGMCC 4.7110</strain>
    </source>
</reference>
<dbReference type="PROSITE" id="PS50075">
    <property type="entry name" value="CARRIER"/>
    <property type="match status" value="1"/>
</dbReference>
<name>A0A917XNF3_9ACTN</name>
<dbReference type="AlphaFoldDB" id="A0A917XNF3"/>
<proteinExistence type="predicted"/>
<dbReference type="InterPro" id="IPR036736">
    <property type="entry name" value="ACP-like_sf"/>
</dbReference>
<sequence length="85" mass="9584">MNLRYQEAPDHVAALTEIWRQVLGNPDLDENSDLFENNGTSLHVLQITGEIHNILGVDVKLRDVFFHPSPRTLSDFLDGQQGGEK</sequence>
<organism evidence="2 3">
    <name type="scientific">Streptomyces fuscichromogenes</name>
    <dbReference type="NCBI Taxonomy" id="1324013"/>
    <lineage>
        <taxon>Bacteria</taxon>
        <taxon>Bacillati</taxon>
        <taxon>Actinomycetota</taxon>
        <taxon>Actinomycetes</taxon>
        <taxon>Kitasatosporales</taxon>
        <taxon>Streptomycetaceae</taxon>
        <taxon>Streptomyces</taxon>
    </lineage>
</organism>
<dbReference type="Gene3D" id="1.10.1200.10">
    <property type="entry name" value="ACP-like"/>
    <property type="match status" value="1"/>
</dbReference>
<dbReference type="Pfam" id="PF00550">
    <property type="entry name" value="PP-binding"/>
    <property type="match status" value="1"/>
</dbReference>
<evidence type="ECO:0000259" key="1">
    <source>
        <dbReference type="PROSITE" id="PS50075"/>
    </source>
</evidence>
<evidence type="ECO:0000313" key="3">
    <source>
        <dbReference type="Proteomes" id="UP000653411"/>
    </source>
</evidence>
<accession>A0A917XNF3</accession>
<keyword evidence="3" id="KW-1185">Reference proteome</keyword>
<gene>
    <name evidence="2" type="ORF">GCM10011578_094080</name>
</gene>
<reference evidence="2" key="1">
    <citation type="journal article" date="2014" name="Int. J. Syst. Evol. Microbiol.">
        <title>Complete genome sequence of Corynebacterium casei LMG S-19264T (=DSM 44701T), isolated from a smear-ripened cheese.</title>
        <authorList>
            <consortium name="US DOE Joint Genome Institute (JGI-PGF)"/>
            <person name="Walter F."/>
            <person name="Albersmeier A."/>
            <person name="Kalinowski J."/>
            <person name="Ruckert C."/>
        </authorList>
    </citation>
    <scope>NUCLEOTIDE SEQUENCE</scope>
    <source>
        <strain evidence="2">CGMCC 4.7110</strain>
    </source>
</reference>
<dbReference type="Proteomes" id="UP000653411">
    <property type="component" value="Unassembled WGS sequence"/>
</dbReference>
<dbReference type="SUPFAM" id="SSF47336">
    <property type="entry name" value="ACP-like"/>
    <property type="match status" value="1"/>
</dbReference>
<dbReference type="EMBL" id="BMML01000040">
    <property type="protein sequence ID" value="GGN43737.1"/>
    <property type="molecule type" value="Genomic_DNA"/>
</dbReference>
<feature type="domain" description="Carrier" evidence="1">
    <location>
        <begin position="6"/>
        <end position="81"/>
    </location>
</feature>